<dbReference type="Gene3D" id="1.10.472.10">
    <property type="entry name" value="Cyclin-like"/>
    <property type="match status" value="2"/>
</dbReference>
<feature type="compositionally biased region" description="Polar residues" evidence="6">
    <location>
        <begin position="281"/>
        <end position="296"/>
    </location>
</feature>
<comment type="similarity">
    <text evidence="1">Belongs to the cyclin family. Cyclin D subfamily.</text>
</comment>
<sequence length="316" mass="33876">MATEEWELPEEDAAYDYEFEFDLENPFTSPADEPIASLLDAEAHHAPSVSAAASAARRNAVAFISKVRFGGELAVHPRVAYLALNYVDRFLSKRQLACEQQPWPRLLALSCLSLAAKMQRVATFSIDEIQRNEDFMFDAATVRRMERWVLGVLEWRARSVTPLAFLGFFLSACYPPPRHPPQVAAVKTRAVDLLFRAQPEVKMAEFSPSVVAASALLAAAGEVAAGNLPAFQAGVAACPFVNSEKLRECGEVLAAACGVGPGRAAASADTPVTVLGHHRSASSASESDWTIGSATNGRGGGGDAKKRCMGPPSQWG</sequence>
<dbReference type="Proteomes" id="UP000604825">
    <property type="component" value="Unassembled WGS sequence"/>
</dbReference>
<keyword evidence="2" id="KW-0132">Cell division</keyword>
<gene>
    <name evidence="8" type="ORF">NCGR_LOCUS15930</name>
</gene>
<dbReference type="PANTHER" id="PTHR10177">
    <property type="entry name" value="CYCLINS"/>
    <property type="match status" value="1"/>
</dbReference>
<feature type="region of interest" description="Disordered" evidence="6">
    <location>
        <begin position="277"/>
        <end position="316"/>
    </location>
</feature>
<comment type="caution">
    <text evidence="8">The sequence shown here is derived from an EMBL/GenBank/DDBJ whole genome shotgun (WGS) entry which is preliminary data.</text>
</comment>
<keyword evidence="9" id="KW-1185">Reference proteome</keyword>
<evidence type="ECO:0000256" key="6">
    <source>
        <dbReference type="SAM" id="MobiDB-lite"/>
    </source>
</evidence>
<dbReference type="Pfam" id="PF02984">
    <property type="entry name" value="Cyclin_C"/>
    <property type="match status" value="1"/>
</dbReference>
<evidence type="ECO:0000313" key="9">
    <source>
        <dbReference type="Proteomes" id="UP000604825"/>
    </source>
</evidence>
<evidence type="ECO:0000256" key="5">
    <source>
        <dbReference type="RuleBase" id="RU000383"/>
    </source>
</evidence>
<dbReference type="GO" id="GO:0051301">
    <property type="term" value="P:cell division"/>
    <property type="evidence" value="ECO:0007669"/>
    <property type="project" value="UniProtKB-KW"/>
</dbReference>
<dbReference type="InterPro" id="IPR006671">
    <property type="entry name" value="Cyclin_N"/>
</dbReference>
<evidence type="ECO:0000256" key="4">
    <source>
        <dbReference type="ARBA" id="ARBA00023306"/>
    </source>
</evidence>
<dbReference type="OrthoDB" id="306099at2759"/>
<evidence type="ECO:0000259" key="7">
    <source>
        <dbReference type="SMART" id="SM00385"/>
    </source>
</evidence>
<dbReference type="Pfam" id="PF00134">
    <property type="entry name" value="Cyclin_N"/>
    <property type="match status" value="1"/>
</dbReference>
<protein>
    <recommendedName>
        <fullName evidence="7">Cyclin-like domain-containing protein</fullName>
    </recommendedName>
</protein>
<dbReference type="FunFam" id="1.10.472.10:FF:000060">
    <property type="entry name" value="D6-type cyclin"/>
    <property type="match status" value="1"/>
</dbReference>
<evidence type="ECO:0000256" key="2">
    <source>
        <dbReference type="ARBA" id="ARBA00022618"/>
    </source>
</evidence>
<dbReference type="InterPro" id="IPR004367">
    <property type="entry name" value="Cyclin_C-dom"/>
</dbReference>
<evidence type="ECO:0000313" key="8">
    <source>
        <dbReference type="EMBL" id="CAD6223524.1"/>
    </source>
</evidence>
<accession>A0A811NDV2</accession>
<dbReference type="InterPro" id="IPR013763">
    <property type="entry name" value="Cyclin-like_dom"/>
</dbReference>
<organism evidence="8 9">
    <name type="scientific">Miscanthus lutarioriparius</name>
    <dbReference type="NCBI Taxonomy" id="422564"/>
    <lineage>
        <taxon>Eukaryota</taxon>
        <taxon>Viridiplantae</taxon>
        <taxon>Streptophyta</taxon>
        <taxon>Embryophyta</taxon>
        <taxon>Tracheophyta</taxon>
        <taxon>Spermatophyta</taxon>
        <taxon>Magnoliopsida</taxon>
        <taxon>Liliopsida</taxon>
        <taxon>Poales</taxon>
        <taxon>Poaceae</taxon>
        <taxon>PACMAD clade</taxon>
        <taxon>Panicoideae</taxon>
        <taxon>Andropogonodae</taxon>
        <taxon>Andropogoneae</taxon>
        <taxon>Saccharinae</taxon>
        <taxon>Miscanthus</taxon>
    </lineage>
</organism>
<dbReference type="InterPro" id="IPR036915">
    <property type="entry name" value="Cyclin-like_sf"/>
</dbReference>
<keyword evidence="3 5" id="KW-0195">Cyclin</keyword>
<keyword evidence="4" id="KW-0131">Cell cycle</keyword>
<dbReference type="SMART" id="SM00385">
    <property type="entry name" value="CYCLIN"/>
    <property type="match status" value="1"/>
</dbReference>
<feature type="domain" description="Cyclin-like" evidence="7">
    <location>
        <begin position="62"/>
        <end position="151"/>
    </location>
</feature>
<proteinExistence type="inferred from homology"/>
<dbReference type="InterPro" id="IPR039361">
    <property type="entry name" value="Cyclin"/>
</dbReference>
<dbReference type="SUPFAM" id="SSF47954">
    <property type="entry name" value="Cyclin-like"/>
    <property type="match status" value="2"/>
</dbReference>
<evidence type="ECO:0000256" key="1">
    <source>
        <dbReference type="ARBA" id="ARBA00009065"/>
    </source>
</evidence>
<reference evidence="8" key="1">
    <citation type="submission" date="2020-10" db="EMBL/GenBank/DDBJ databases">
        <authorList>
            <person name="Han B."/>
            <person name="Lu T."/>
            <person name="Zhao Q."/>
            <person name="Huang X."/>
            <person name="Zhao Y."/>
        </authorList>
    </citation>
    <scope>NUCLEOTIDE SEQUENCE</scope>
</reference>
<evidence type="ECO:0000256" key="3">
    <source>
        <dbReference type="ARBA" id="ARBA00023127"/>
    </source>
</evidence>
<name>A0A811NDV2_9POAL</name>
<dbReference type="EMBL" id="CAJGYO010000004">
    <property type="protein sequence ID" value="CAD6223524.1"/>
    <property type="molecule type" value="Genomic_DNA"/>
</dbReference>
<dbReference type="AlphaFoldDB" id="A0A811NDV2"/>